<feature type="compositionally biased region" description="Basic and acidic residues" evidence="3">
    <location>
        <begin position="626"/>
        <end position="636"/>
    </location>
</feature>
<proteinExistence type="inferred from homology"/>
<gene>
    <name evidence="4" type="ORF">WR25_11125</name>
</gene>
<keyword evidence="2" id="KW-0121">Carboxypeptidase</keyword>
<feature type="compositionally biased region" description="Acidic residues" evidence="3">
    <location>
        <begin position="613"/>
        <end position="624"/>
    </location>
</feature>
<dbReference type="PANTHER" id="PTHR11802">
    <property type="entry name" value="SERINE PROTEASE FAMILY S10 SERINE CARBOXYPEPTIDASE"/>
    <property type="match status" value="1"/>
</dbReference>
<dbReference type="PRINTS" id="PR00724">
    <property type="entry name" value="CRBOXYPTASEC"/>
</dbReference>
<reference evidence="4 5" key="1">
    <citation type="journal article" date="2017" name="Curr. Biol.">
        <title>Genome architecture and evolution of a unichromosomal asexual nematode.</title>
        <authorList>
            <person name="Fradin H."/>
            <person name="Zegar C."/>
            <person name="Gutwein M."/>
            <person name="Lucas J."/>
            <person name="Kovtun M."/>
            <person name="Corcoran D."/>
            <person name="Baugh L.R."/>
            <person name="Kiontke K."/>
            <person name="Gunsalus K."/>
            <person name="Fitch D.H."/>
            <person name="Piano F."/>
        </authorList>
    </citation>
    <scope>NUCLEOTIDE SEQUENCE [LARGE SCALE GENOMIC DNA]</scope>
    <source>
        <strain evidence="4">PF1309</strain>
    </source>
</reference>
<comment type="similarity">
    <text evidence="1 2">Belongs to the peptidase S10 family.</text>
</comment>
<dbReference type="SUPFAM" id="SSF53474">
    <property type="entry name" value="alpha/beta-Hydrolases"/>
    <property type="match status" value="1"/>
</dbReference>
<name>A0A2A2JJ12_9BILA</name>
<comment type="caution">
    <text evidence="4">The sequence shown here is derived from an EMBL/GenBank/DDBJ whole genome shotgun (WGS) entry which is preliminary data.</text>
</comment>
<dbReference type="PROSITE" id="PS00560">
    <property type="entry name" value="CARBOXYPEPT_SER_HIS"/>
    <property type="match status" value="1"/>
</dbReference>
<sequence>MREYPSILLVLIYFVRPEPDVVVDQPKISNHSDYVPSLPGMLYQHNFNIFSGYLNADKNATLKMFYILTEAKIRPETAPLLVWFNGGPGCSSLTGMFVELGPVYANFFGDTLFENPYSWNFKANVLFLESPIGVGFSYDTKNSSTIYADDDVVAEQNYQSLTDFFSRVHPQYHRRTFFLAGESYAGVYVPTLAAKITQSINERIFPNVHFQGMAIGNGFMNAELSMNKLILWAAYHGRTSADEWDQIKEACRTEGAKDVDSEFSKFMTSKNGIEYIPNNSTCGKLLQPLTNVKPNGELAWTFDFYNYYRTCYHNFSSENATNPIQKALEALQTKNIAALMNTFSDDGKFAYACWAEDSVSTYLNDKEAQDALHVSVEARRGNETYEWTTCSDVIFEKYKVKYKNTKELFNYVLQNTRRKDFRILIFSGDIDTACNFMADDYFMREIAKSNNMEKTNAHQPWFTSETQQEAGFYRTYEAINRRKTKISLHVLTVKGSGHFVPLDRPQASLQMISNFMFPLSGKVNFSRNHDIYVNPSLSPIFDYETASANLPATEVEGDDTSEDPQPEPETDNSANEEENVEAVTRPIEEYDQSEKTNEMKEEVAESTDKPEIQEENNMSEESESVTEGKDKNEDIA</sequence>
<keyword evidence="2" id="KW-0378">Hydrolase</keyword>
<evidence type="ECO:0000256" key="3">
    <source>
        <dbReference type="SAM" id="MobiDB-lite"/>
    </source>
</evidence>
<keyword evidence="5" id="KW-1185">Reference proteome</keyword>
<dbReference type="InterPro" id="IPR033124">
    <property type="entry name" value="Ser_caboxypep_his_AS"/>
</dbReference>
<dbReference type="STRING" id="2018661.A0A2A2JJ12"/>
<evidence type="ECO:0000256" key="1">
    <source>
        <dbReference type="ARBA" id="ARBA00009431"/>
    </source>
</evidence>
<dbReference type="Proteomes" id="UP000218231">
    <property type="component" value="Unassembled WGS sequence"/>
</dbReference>
<organism evidence="4 5">
    <name type="scientific">Diploscapter pachys</name>
    <dbReference type="NCBI Taxonomy" id="2018661"/>
    <lineage>
        <taxon>Eukaryota</taxon>
        <taxon>Metazoa</taxon>
        <taxon>Ecdysozoa</taxon>
        <taxon>Nematoda</taxon>
        <taxon>Chromadorea</taxon>
        <taxon>Rhabditida</taxon>
        <taxon>Rhabditina</taxon>
        <taxon>Rhabditomorpha</taxon>
        <taxon>Rhabditoidea</taxon>
        <taxon>Rhabditidae</taxon>
        <taxon>Diploscapter</taxon>
    </lineage>
</organism>
<dbReference type="PROSITE" id="PS00131">
    <property type="entry name" value="CARBOXYPEPT_SER_SER"/>
    <property type="match status" value="1"/>
</dbReference>
<dbReference type="AlphaFoldDB" id="A0A2A2JJ12"/>
<dbReference type="InterPro" id="IPR018202">
    <property type="entry name" value="Ser_caboxypep_ser_AS"/>
</dbReference>
<feature type="compositionally biased region" description="Basic and acidic residues" evidence="3">
    <location>
        <begin position="586"/>
        <end position="612"/>
    </location>
</feature>
<keyword evidence="2" id="KW-0645">Protease</keyword>
<evidence type="ECO:0000313" key="4">
    <source>
        <dbReference type="EMBL" id="PAV61700.1"/>
    </source>
</evidence>
<dbReference type="Pfam" id="PF00450">
    <property type="entry name" value="Peptidase_S10"/>
    <property type="match status" value="1"/>
</dbReference>
<dbReference type="EMBL" id="LIAE01010401">
    <property type="protein sequence ID" value="PAV61700.1"/>
    <property type="molecule type" value="Genomic_DNA"/>
</dbReference>
<dbReference type="GO" id="GO:0004185">
    <property type="term" value="F:serine-type carboxypeptidase activity"/>
    <property type="evidence" value="ECO:0007669"/>
    <property type="project" value="UniProtKB-UniRule"/>
</dbReference>
<accession>A0A2A2JJ12</accession>
<dbReference type="InterPro" id="IPR001563">
    <property type="entry name" value="Peptidase_S10"/>
</dbReference>
<feature type="region of interest" description="Disordered" evidence="3">
    <location>
        <begin position="553"/>
        <end position="636"/>
    </location>
</feature>
<dbReference type="InterPro" id="IPR029058">
    <property type="entry name" value="AB_hydrolase_fold"/>
</dbReference>
<evidence type="ECO:0000256" key="2">
    <source>
        <dbReference type="RuleBase" id="RU361156"/>
    </source>
</evidence>
<dbReference type="GO" id="GO:0006508">
    <property type="term" value="P:proteolysis"/>
    <property type="evidence" value="ECO:0007669"/>
    <property type="project" value="UniProtKB-KW"/>
</dbReference>
<evidence type="ECO:0000313" key="5">
    <source>
        <dbReference type="Proteomes" id="UP000218231"/>
    </source>
</evidence>
<dbReference type="Gene3D" id="3.40.50.1820">
    <property type="entry name" value="alpha/beta hydrolase"/>
    <property type="match status" value="1"/>
</dbReference>
<protein>
    <recommendedName>
        <fullName evidence="2">Carboxypeptidase</fullName>
        <ecNumber evidence="2">3.4.16.-</ecNumber>
    </recommendedName>
</protein>
<dbReference type="EC" id="3.4.16.-" evidence="2"/>
<dbReference type="PANTHER" id="PTHR11802:SF33">
    <property type="entry name" value="SERINE CARBOXYPEPTIDASE CTSA-3.2"/>
    <property type="match status" value="1"/>
</dbReference>
<dbReference type="OrthoDB" id="443318at2759"/>
<feature type="compositionally biased region" description="Acidic residues" evidence="3">
    <location>
        <begin position="555"/>
        <end position="580"/>
    </location>
</feature>